<keyword evidence="2" id="KW-1185">Reference proteome</keyword>
<evidence type="ECO:0000313" key="1">
    <source>
        <dbReference type="EMBL" id="MBJ6727976.1"/>
    </source>
</evidence>
<reference evidence="1" key="1">
    <citation type="submission" date="2020-12" db="EMBL/GenBank/DDBJ databases">
        <title>Geomonas sp. Red875, isolated from river sediment.</title>
        <authorList>
            <person name="Xu Z."/>
            <person name="Zhang Z."/>
            <person name="Masuda Y."/>
            <person name="Itoh H."/>
            <person name="Senoo K."/>
        </authorList>
    </citation>
    <scope>NUCLEOTIDE SEQUENCE</scope>
    <source>
        <strain evidence="1">Red875</strain>
    </source>
</reference>
<dbReference type="InterPro" id="IPR013783">
    <property type="entry name" value="Ig-like_fold"/>
</dbReference>
<dbReference type="SUPFAM" id="SSF49313">
    <property type="entry name" value="Cadherin-like"/>
    <property type="match status" value="1"/>
</dbReference>
<dbReference type="GO" id="GO:0005509">
    <property type="term" value="F:calcium ion binding"/>
    <property type="evidence" value="ECO:0007669"/>
    <property type="project" value="InterPro"/>
</dbReference>
<name>A0A8J7S8Z7_9BACT</name>
<proteinExistence type="predicted"/>
<sequence>MSHFRLVILLFAMAVVTACGGGGGGGGNVRGQSQAPPLPTISGTPTVSVVVGNSYLFVPTATDAQSFSVVNKPSWASFDSHTGALTGTPTNANAGTTAAIILSATNTTGSASLAAFSITVLPSAQSATVTLGCTGTLGSQLSGIEVAIALPPGVNPLTSGGSLDPGAILPSGGAAADASVPAGFITYVPATATSSGSLRFTLVNNQASGFGVGEFATVHLVIAEGIHPAADSFVVTYFRPVELLGGTSAGVTATEAVLFP</sequence>
<dbReference type="PROSITE" id="PS51257">
    <property type="entry name" value="PROKAR_LIPOPROTEIN"/>
    <property type="match status" value="1"/>
</dbReference>
<dbReference type="InterPro" id="IPR015919">
    <property type="entry name" value="Cadherin-like_sf"/>
</dbReference>
<accession>A0A8J7S8Z7</accession>
<dbReference type="EMBL" id="JAEMHM010000035">
    <property type="protein sequence ID" value="MBJ6727976.1"/>
    <property type="molecule type" value="Genomic_DNA"/>
</dbReference>
<dbReference type="Pfam" id="PF05345">
    <property type="entry name" value="He_PIG"/>
    <property type="match status" value="1"/>
</dbReference>
<dbReference type="AlphaFoldDB" id="A0A8J7S8Z7"/>
<comment type="caution">
    <text evidence="1">The sequence shown here is derived from an EMBL/GenBank/DDBJ whole genome shotgun (WGS) entry which is preliminary data.</text>
</comment>
<evidence type="ECO:0000313" key="2">
    <source>
        <dbReference type="Proteomes" id="UP000636888"/>
    </source>
</evidence>
<protein>
    <submittedName>
        <fullName evidence="1">Putative Ig domain-containing protein</fullName>
    </submittedName>
</protein>
<dbReference type="RefSeq" id="WP_199387117.1">
    <property type="nucleotide sequence ID" value="NZ_JAEMHM010000035.1"/>
</dbReference>
<organism evidence="1 2">
    <name type="scientific">Geomesophilobacter sediminis</name>
    <dbReference type="NCBI Taxonomy" id="2798584"/>
    <lineage>
        <taxon>Bacteria</taxon>
        <taxon>Pseudomonadati</taxon>
        <taxon>Thermodesulfobacteriota</taxon>
        <taxon>Desulfuromonadia</taxon>
        <taxon>Geobacterales</taxon>
        <taxon>Geobacteraceae</taxon>
        <taxon>Geomesophilobacter</taxon>
    </lineage>
</organism>
<dbReference type="GO" id="GO:0016020">
    <property type="term" value="C:membrane"/>
    <property type="evidence" value="ECO:0007669"/>
    <property type="project" value="InterPro"/>
</dbReference>
<dbReference type="Proteomes" id="UP000636888">
    <property type="component" value="Unassembled WGS sequence"/>
</dbReference>
<gene>
    <name evidence="1" type="ORF">JFN93_24985</name>
</gene>
<dbReference type="Gene3D" id="2.60.40.10">
    <property type="entry name" value="Immunoglobulins"/>
    <property type="match status" value="1"/>
</dbReference>